<dbReference type="AlphaFoldDB" id="A0A8H7V1N0"/>
<gene>
    <name evidence="1" type="ORF">INT47_007567</name>
</gene>
<evidence type="ECO:0000313" key="2">
    <source>
        <dbReference type="Proteomes" id="UP000603453"/>
    </source>
</evidence>
<dbReference type="Proteomes" id="UP000603453">
    <property type="component" value="Unassembled WGS sequence"/>
</dbReference>
<accession>A0A8H7V1N0</accession>
<dbReference type="OrthoDB" id="2229978at2759"/>
<dbReference type="EMBL" id="JAEPRD010000028">
    <property type="protein sequence ID" value="KAG2206811.1"/>
    <property type="molecule type" value="Genomic_DNA"/>
</dbReference>
<proteinExistence type="predicted"/>
<sequence length="202" mass="23088">MASQKYFKLPFKWQPSHNIITKSLLEYPSIINMIVCALVDKNIPVDTYMVAPIESPETTTDKNMYTLYVSKNEISDKWVPVLVVVQETVDHVTMGETIKRCLLVYEERRISPTVLIISLKDSLSVVDWGQFDEEDAFFLQKIQCSYWSEKCLVFFPNPLNDDSSVPSLTAFCQFISNTKKTFSSFQDIETGVISLTCKTAKP</sequence>
<name>A0A8H7V1N0_9FUNG</name>
<protein>
    <submittedName>
        <fullName evidence="1">Uncharacterized protein</fullName>
    </submittedName>
</protein>
<comment type="caution">
    <text evidence="1">The sequence shown here is derived from an EMBL/GenBank/DDBJ whole genome shotgun (WGS) entry which is preliminary data.</text>
</comment>
<evidence type="ECO:0000313" key="1">
    <source>
        <dbReference type="EMBL" id="KAG2206811.1"/>
    </source>
</evidence>
<organism evidence="1 2">
    <name type="scientific">Mucor saturninus</name>
    <dbReference type="NCBI Taxonomy" id="64648"/>
    <lineage>
        <taxon>Eukaryota</taxon>
        <taxon>Fungi</taxon>
        <taxon>Fungi incertae sedis</taxon>
        <taxon>Mucoromycota</taxon>
        <taxon>Mucoromycotina</taxon>
        <taxon>Mucoromycetes</taxon>
        <taxon>Mucorales</taxon>
        <taxon>Mucorineae</taxon>
        <taxon>Mucoraceae</taxon>
        <taxon>Mucor</taxon>
    </lineage>
</organism>
<reference evidence="1" key="1">
    <citation type="submission" date="2020-12" db="EMBL/GenBank/DDBJ databases">
        <title>Metabolic potential, ecology and presence of endohyphal bacteria is reflected in genomic diversity of Mucoromycotina.</title>
        <authorList>
            <person name="Muszewska A."/>
            <person name="Okrasinska A."/>
            <person name="Steczkiewicz K."/>
            <person name="Drgas O."/>
            <person name="Orlowska M."/>
            <person name="Perlinska-Lenart U."/>
            <person name="Aleksandrzak-Piekarczyk T."/>
            <person name="Szatraj K."/>
            <person name="Zielenkiewicz U."/>
            <person name="Pilsyk S."/>
            <person name="Malc E."/>
            <person name="Mieczkowski P."/>
            <person name="Kruszewska J.S."/>
            <person name="Biernat P."/>
            <person name="Pawlowska J."/>
        </authorList>
    </citation>
    <scope>NUCLEOTIDE SEQUENCE</scope>
    <source>
        <strain evidence="1">WA0000017839</strain>
    </source>
</reference>
<keyword evidence="2" id="KW-1185">Reference proteome</keyword>